<evidence type="ECO:0000256" key="5">
    <source>
        <dbReference type="ARBA" id="ARBA00022801"/>
    </source>
</evidence>
<gene>
    <name evidence="12" type="primary">lexA</name>
    <name evidence="16" type="ORF">SAMN02745130_02545</name>
</gene>
<dbReference type="Proteomes" id="UP000190460">
    <property type="component" value="Unassembled WGS sequence"/>
</dbReference>
<dbReference type="EC" id="3.4.21.88" evidence="12"/>
<evidence type="ECO:0000256" key="2">
    <source>
        <dbReference type="ARBA" id="ARBA00022491"/>
    </source>
</evidence>
<dbReference type="PANTHER" id="PTHR33516:SF2">
    <property type="entry name" value="LEXA REPRESSOR-RELATED"/>
    <property type="match status" value="1"/>
</dbReference>
<proteinExistence type="inferred from homology"/>
<dbReference type="EMBL" id="FUYB01000013">
    <property type="protein sequence ID" value="SKA84867.1"/>
    <property type="molecule type" value="Genomic_DNA"/>
</dbReference>
<dbReference type="GO" id="GO:0006260">
    <property type="term" value="P:DNA replication"/>
    <property type="evidence" value="ECO:0007669"/>
    <property type="project" value="UniProtKB-UniRule"/>
</dbReference>
<dbReference type="STRING" id="92487.SAMN02745130_02545"/>
<dbReference type="PRINTS" id="PR00726">
    <property type="entry name" value="LEXASERPTASE"/>
</dbReference>
<dbReference type="InterPro" id="IPR036286">
    <property type="entry name" value="LexA/Signal_pep-like_sf"/>
</dbReference>
<keyword evidence="6 12" id="KW-0068">Autocatalytic cleavage</keyword>
<dbReference type="SUPFAM" id="SSF51306">
    <property type="entry name" value="LexA/Signal peptidase"/>
    <property type="match status" value="1"/>
</dbReference>
<evidence type="ECO:0000256" key="1">
    <source>
        <dbReference type="ARBA" id="ARBA00007484"/>
    </source>
</evidence>
<keyword evidence="10 12" id="KW-0234">DNA repair</keyword>
<evidence type="ECO:0000256" key="12">
    <source>
        <dbReference type="HAMAP-Rule" id="MF_00015"/>
    </source>
</evidence>
<name>A0A1T4X623_9GAMM</name>
<evidence type="ECO:0000313" key="17">
    <source>
        <dbReference type="Proteomes" id="UP000190460"/>
    </source>
</evidence>
<dbReference type="NCBIfam" id="TIGR00498">
    <property type="entry name" value="lexA"/>
    <property type="match status" value="1"/>
</dbReference>
<feature type="DNA-binding region" description="H-T-H motif" evidence="12">
    <location>
        <begin position="28"/>
        <end position="48"/>
    </location>
</feature>
<keyword evidence="7 12" id="KW-0805">Transcription regulation</keyword>
<dbReference type="GO" id="GO:0045892">
    <property type="term" value="P:negative regulation of DNA-templated transcription"/>
    <property type="evidence" value="ECO:0007669"/>
    <property type="project" value="UniProtKB-UniRule"/>
</dbReference>
<keyword evidence="11 12" id="KW-0742">SOS response</keyword>
<keyword evidence="5 12" id="KW-0378">Hydrolase</keyword>
<dbReference type="HAMAP" id="MF_00015">
    <property type="entry name" value="LexA"/>
    <property type="match status" value="1"/>
</dbReference>
<evidence type="ECO:0000256" key="4">
    <source>
        <dbReference type="ARBA" id="ARBA00022763"/>
    </source>
</evidence>
<dbReference type="PANTHER" id="PTHR33516">
    <property type="entry name" value="LEXA REPRESSOR"/>
    <property type="match status" value="1"/>
</dbReference>
<evidence type="ECO:0000256" key="3">
    <source>
        <dbReference type="ARBA" id="ARBA00022705"/>
    </source>
</evidence>
<evidence type="ECO:0000259" key="15">
    <source>
        <dbReference type="Pfam" id="PF01726"/>
    </source>
</evidence>
<dbReference type="Pfam" id="PF01726">
    <property type="entry name" value="LexA_DNA_bind"/>
    <property type="match status" value="1"/>
</dbReference>
<evidence type="ECO:0000259" key="14">
    <source>
        <dbReference type="Pfam" id="PF00717"/>
    </source>
</evidence>
<feature type="active site" description="For autocatalytic cleavage activity" evidence="12">
    <location>
        <position position="124"/>
    </location>
</feature>
<feature type="domain" description="Peptidase S24/S26A/S26B/S26C" evidence="14">
    <location>
        <begin position="86"/>
        <end position="198"/>
    </location>
</feature>
<dbReference type="GO" id="GO:0006281">
    <property type="term" value="P:DNA repair"/>
    <property type="evidence" value="ECO:0007669"/>
    <property type="project" value="UniProtKB-UniRule"/>
</dbReference>
<dbReference type="GO" id="GO:0004252">
    <property type="term" value="F:serine-type endopeptidase activity"/>
    <property type="evidence" value="ECO:0007669"/>
    <property type="project" value="UniProtKB-UniRule"/>
</dbReference>
<protein>
    <recommendedName>
        <fullName evidence="12">LexA repressor</fullName>
        <ecNumber evidence="12">3.4.21.88</ecNumber>
    </recommendedName>
</protein>
<evidence type="ECO:0000256" key="6">
    <source>
        <dbReference type="ARBA" id="ARBA00022813"/>
    </source>
</evidence>
<dbReference type="OrthoDB" id="9802364at2"/>
<dbReference type="RefSeq" id="WP_078923005.1">
    <property type="nucleotide sequence ID" value="NZ_FUYB01000013.1"/>
</dbReference>
<evidence type="ECO:0000256" key="13">
    <source>
        <dbReference type="RuleBase" id="RU003991"/>
    </source>
</evidence>
<comment type="catalytic activity">
    <reaction evidence="12">
        <text>Hydrolysis of Ala-|-Gly bond in repressor LexA.</text>
        <dbReference type="EC" id="3.4.21.88"/>
    </reaction>
</comment>
<dbReference type="InterPro" id="IPR036388">
    <property type="entry name" value="WH-like_DNA-bd_sf"/>
</dbReference>
<dbReference type="GO" id="GO:0003677">
    <property type="term" value="F:DNA binding"/>
    <property type="evidence" value="ECO:0007669"/>
    <property type="project" value="UniProtKB-UniRule"/>
</dbReference>
<keyword evidence="2 12" id="KW-0678">Repressor</keyword>
<dbReference type="InterPro" id="IPR006199">
    <property type="entry name" value="LexA_DNA-bd_dom"/>
</dbReference>
<dbReference type="Gene3D" id="2.10.109.10">
    <property type="entry name" value="Umud Fragment, subunit A"/>
    <property type="match status" value="1"/>
</dbReference>
<dbReference type="SUPFAM" id="SSF46785">
    <property type="entry name" value="Winged helix' DNA-binding domain"/>
    <property type="match status" value="1"/>
</dbReference>
<keyword evidence="3 12" id="KW-0235">DNA replication</keyword>
<dbReference type="GO" id="GO:0006508">
    <property type="term" value="P:proteolysis"/>
    <property type="evidence" value="ECO:0007669"/>
    <property type="project" value="InterPro"/>
</dbReference>
<feature type="active site" description="For autocatalytic cleavage activity" evidence="12">
    <location>
        <position position="162"/>
    </location>
</feature>
<dbReference type="AlphaFoldDB" id="A0A1T4X623"/>
<evidence type="ECO:0000256" key="9">
    <source>
        <dbReference type="ARBA" id="ARBA00023163"/>
    </source>
</evidence>
<dbReference type="InterPro" id="IPR006200">
    <property type="entry name" value="LexA"/>
</dbReference>
<feature type="domain" description="LexA repressor DNA-binding" evidence="15">
    <location>
        <begin position="1"/>
        <end position="61"/>
    </location>
</feature>
<feature type="site" description="Cleavage; by autolysis" evidence="12">
    <location>
        <begin position="92"/>
        <end position="93"/>
    </location>
</feature>
<dbReference type="CDD" id="cd06529">
    <property type="entry name" value="S24_LexA-like"/>
    <property type="match status" value="1"/>
</dbReference>
<dbReference type="InterPro" id="IPR039418">
    <property type="entry name" value="LexA-like"/>
</dbReference>
<comment type="similarity">
    <text evidence="1 12 13">Belongs to the peptidase S24 family.</text>
</comment>
<evidence type="ECO:0000256" key="8">
    <source>
        <dbReference type="ARBA" id="ARBA00023125"/>
    </source>
</evidence>
<dbReference type="InterPro" id="IPR050077">
    <property type="entry name" value="LexA_repressor"/>
</dbReference>
<dbReference type="Pfam" id="PF00717">
    <property type="entry name" value="Peptidase_S24"/>
    <property type="match status" value="1"/>
</dbReference>
<keyword evidence="4 12" id="KW-0227">DNA damage</keyword>
<organism evidence="16 17">
    <name type="scientific">Thiothrix eikelboomii</name>
    <dbReference type="NCBI Taxonomy" id="92487"/>
    <lineage>
        <taxon>Bacteria</taxon>
        <taxon>Pseudomonadati</taxon>
        <taxon>Pseudomonadota</taxon>
        <taxon>Gammaproteobacteria</taxon>
        <taxon>Thiotrichales</taxon>
        <taxon>Thiotrichaceae</taxon>
        <taxon>Thiothrix</taxon>
    </lineage>
</organism>
<reference evidence="16 17" key="1">
    <citation type="submission" date="2017-02" db="EMBL/GenBank/DDBJ databases">
        <authorList>
            <person name="Peterson S.W."/>
        </authorList>
    </citation>
    <scope>NUCLEOTIDE SEQUENCE [LARGE SCALE GENOMIC DNA]</scope>
    <source>
        <strain evidence="16 17">ATCC 49788</strain>
    </source>
</reference>
<keyword evidence="17" id="KW-1185">Reference proteome</keyword>
<keyword evidence="9 12" id="KW-0804">Transcription</keyword>
<keyword evidence="8 12" id="KW-0238">DNA-binding</keyword>
<accession>A0A1T4X623</accession>
<dbReference type="InterPro" id="IPR015927">
    <property type="entry name" value="Peptidase_S24_S26A/B/C"/>
</dbReference>
<comment type="subunit">
    <text evidence="12">Homodimer.</text>
</comment>
<evidence type="ECO:0000313" key="16">
    <source>
        <dbReference type="EMBL" id="SKA84867.1"/>
    </source>
</evidence>
<dbReference type="GO" id="GO:0009432">
    <property type="term" value="P:SOS response"/>
    <property type="evidence" value="ECO:0007669"/>
    <property type="project" value="UniProtKB-UniRule"/>
</dbReference>
<evidence type="ECO:0000256" key="11">
    <source>
        <dbReference type="ARBA" id="ARBA00023236"/>
    </source>
</evidence>
<evidence type="ECO:0000256" key="10">
    <source>
        <dbReference type="ARBA" id="ARBA00023204"/>
    </source>
</evidence>
<sequence length="204" mass="22633">MSKLTRRQQEILQTIRSLFEMNGYAPTLDQIGHQAGLNTRSTVHQHVQSLISLGYLDEAAEGKRAYSIPSHWAKPTTPSFPRGLQLLGKIAAGKPIEALDKNEISPNELFLGPNRYALKVQGESMRDIGVMDGDYVVIQHAETASNNDIVVAYVDGDGATLKRIFYLSDGRVELHPENSQMQPMIYPASCVQVQGKMVGLFRSY</sequence>
<dbReference type="InterPro" id="IPR006197">
    <property type="entry name" value="Peptidase_S24_LexA"/>
</dbReference>
<evidence type="ECO:0000256" key="7">
    <source>
        <dbReference type="ARBA" id="ARBA00023015"/>
    </source>
</evidence>
<dbReference type="InterPro" id="IPR036390">
    <property type="entry name" value="WH_DNA-bd_sf"/>
</dbReference>
<comment type="function">
    <text evidence="12">Represses a number of genes involved in the response to DNA damage (SOS response), including recA and lexA. In the presence of single-stranded DNA, RecA interacts with LexA causing an autocatalytic cleavage which disrupts the DNA-binding part of LexA, leading to derepression of the SOS regulon and eventually DNA repair.</text>
</comment>
<dbReference type="Gene3D" id="1.10.10.10">
    <property type="entry name" value="Winged helix-like DNA-binding domain superfamily/Winged helix DNA-binding domain"/>
    <property type="match status" value="1"/>
</dbReference>